<dbReference type="EMBL" id="QBLH01002148">
    <property type="protein sequence ID" value="TGZ49393.1"/>
    <property type="molecule type" value="Genomic_DNA"/>
</dbReference>
<comment type="caution">
    <text evidence="3">The sequence shown here is derived from an EMBL/GenBank/DDBJ whole genome shotgun (WGS) entry which is preliminary data.</text>
</comment>
<feature type="coiled-coil region" evidence="1">
    <location>
        <begin position="33"/>
        <end position="88"/>
    </location>
</feature>
<feature type="region of interest" description="Disordered" evidence="2">
    <location>
        <begin position="1"/>
        <end position="30"/>
    </location>
</feature>
<evidence type="ECO:0000256" key="1">
    <source>
        <dbReference type="SAM" id="Coils"/>
    </source>
</evidence>
<feature type="compositionally biased region" description="Gly residues" evidence="2">
    <location>
        <begin position="1"/>
        <end position="13"/>
    </location>
</feature>
<sequence>MQQPGQHGGGVGEPLGPNQPQQQQPGLQDMMFTRQQIMMLLQLEQRVQQLEQRLQQLEQHVQQLEQQVQQLEQQLQQLMLLMQQLVQSVRSPPPIRSPQFNPGRPPGAHDKRHTHRTR</sequence>
<name>A0A4S2KIM5_9HYME</name>
<feature type="compositionally biased region" description="Low complexity" evidence="2">
    <location>
        <begin position="14"/>
        <end position="28"/>
    </location>
</feature>
<keyword evidence="1" id="KW-0175">Coiled coil</keyword>
<dbReference type="Gene3D" id="1.20.5.170">
    <property type="match status" value="1"/>
</dbReference>
<dbReference type="SUPFAM" id="SSF57997">
    <property type="entry name" value="Tropomyosin"/>
    <property type="match status" value="1"/>
</dbReference>
<evidence type="ECO:0000256" key="2">
    <source>
        <dbReference type="SAM" id="MobiDB-lite"/>
    </source>
</evidence>
<evidence type="ECO:0000313" key="3">
    <source>
        <dbReference type="EMBL" id="TGZ49393.1"/>
    </source>
</evidence>
<gene>
    <name evidence="3" type="ORF">DBV15_05006</name>
</gene>
<feature type="region of interest" description="Disordered" evidence="2">
    <location>
        <begin position="89"/>
        <end position="118"/>
    </location>
</feature>
<dbReference type="Proteomes" id="UP000310200">
    <property type="component" value="Unassembled WGS sequence"/>
</dbReference>
<evidence type="ECO:0000313" key="4">
    <source>
        <dbReference type="Proteomes" id="UP000310200"/>
    </source>
</evidence>
<protein>
    <submittedName>
        <fullName evidence="3">Uncharacterized protein</fullName>
    </submittedName>
</protein>
<dbReference type="AlphaFoldDB" id="A0A4S2KIM5"/>
<organism evidence="3 4">
    <name type="scientific">Temnothorax longispinosus</name>
    <dbReference type="NCBI Taxonomy" id="300112"/>
    <lineage>
        <taxon>Eukaryota</taxon>
        <taxon>Metazoa</taxon>
        <taxon>Ecdysozoa</taxon>
        <taxon>Arthropoda</taxon>
        <taxon>Hexapoda</taxon>
        <taxon>Insecta</taxon>
        <taxon>Pterygota</taxon>
        <taxon>Neoptera</taxon>
        <taxon>Endopterygota</taxon>
        <taxon>Hymenoptera</taxon>
        <taxon>Apocrita</taxon>
        <taxon>Aculeata</taxon>
        <taxon>Formicoidea</taxon>
        <taxon>Formicidae</taxon>
        <taxon>Myrmicinae</taxon>
        <taxon>Temnothorax</taxon>
    </lineage>
</organism>
<proteinExistence type="predicted"/>
<reference evidence="3 4" key="1">
    <citation type="journal article" date="2019" name="Philos. Trans. R. Soc. Lond., B, Biol. Sci.">
        <title>Ant behaviour and brain gene expression of defending hosts depend on the ecological success of the intruding social parasite.</title>
        <authorList>
            <person name="Kaur R."/>
            <person name="Stoldt M."/>
            <person name="Jongepier E."/>
            <person name="Feldmeyer B."/>
            <person name="Menzel F."/>
            <person name="Bornberg-Bauer E."/>
            <person name="Foitzik S."/>
        </authorList>
    </citation>
    <scope>NUCLEOTIDE SEQUENCE [LARGE SCALE GENOMIC DNA]</scope>
    <source>
        <tissue evidence="3">Whole body</tissue>
    </source>
</reference>
<keyword evidence="4" id="KW-1185">Reference proteome</keyword>
<accession>A0A4S2KIM5</accession>